<dbReference type="Gene3D" id="1.10.3080.10">
    <property type="entry name" value="Clc chloride channel"/>
    <property type="match status" value="1"/>
</dbReference>
<keyword evidence="6 10" id="KW-0472">Membrane</keyword>
<feature type="transmembrane region" description="Helical" evidence="10">
    <location>
        <begin position="411"/>
        <end position="431"/>
    </location>
</feature>
<evidence type="ECO:0000313" key="12">
    <source>
        <dbReference type="Proteomes" id="UP000280935"/>
    </source>
</evidence>
<reference evidence="11 12" key="1">
    <citation type="submission" date="2018-11" db="EMBL/GenBank/DDBJ databases">
        <title>Genomes From Bacteria Associated with the Canine Oral Cavity: a Test Case for Automated Genome-Based Taxonomic Assignment.</title>
        <authorList>
            <person name="Coil D.A."/>
            <person name="Jospin G."/>
            <person name="Darling A.E."/>
            <person name="Wallis C."/>
            <person name="Davis I.J."/>
            <person name="Harris S."/>
            <person name="Eisen J.A."/>
            <person name="Holcombe L.J."/>
            <person name="O'Flynn C."/>
        </authorList>
    </citation>
    <scope>NUCLEOTIDE SEQUENCE [LARGE SCALE GENOMIC DNA]</scope>
    <source>
        <strain evidence="11 12">OH2822_COT-296</strain>
    </source>
</reference>
<evidence type="ECO:0000256" key="3">
    <source>
        <dbReference type="ARBA" id="ARBA00022692"/>
    </source>
</evidence>
<dbReference type="NCBIfam" id="NF003640">
    <property type="entry name" value="PRK05277.1"/>
    <property type="match status" value="1"/>
</dbReference>
<keyword evidence="9" id="KW-0407">Ion channel</keyword>
<dbReference type="Pfam" id="PF00654">
    <property type="entry name" value="Voltage_CLC"/>
    <property type="match status" value="1"/>
</dbReference>
<feature type="transmembrane region" description="Helical" evidence="10">
    <location>
        <begin position="347"/>
        <end position="367"/>
    </location>
</feature>
<evidence type="ECO:0000256" key="6">
    <source>
        <dbReference type="ARBA" id="ARBA00023136"/>
    </source>
</evidence>
<feature type="transmembrane region" description="Helical" evidence="10">
    <location>
        <begin position="249"/>
        <end position="269"/>
    </location>
</feature>
<sequence>MSRNVHEDLARRWLSKVPNPWKRRTRDISHELILIGLAALVGMGTGVVTALFRRALEFLGEHRLRLAHWAQQNLLLGLPLHLGISVAGAAFAAWLVHRVEPHAEGSGIPRVEGIVAGRIPPGRRRILPVKFLGGLASIGSGLVLGREGPSVQMGATVATGVASLSRRTDADMRTLVAAGAGAGLTTAFAAPIAGSIFILEELLKKFDHRVGLAALVATGSGYAVSRLILGPGTEFVVPALDDPHLRHLPVVLLVGIVTGLVGVLYNRVIIGFLRQADVSHIPVVVRAALIGLVVGVAGLLAPHLMGGGHDLTQAALLGQGTLLAVTLMLVARFFLGALSYAACTPGGLFAPTLVLGANVGLVVGLIGRQVAPHLVPEPAALALIGMASLFAATVRAPVTGIVLAMEMSGSAVLLAPMLGASAAAMFIALVMRCDPIYDQLTERSVWRTRANVARGTTTGSRQRE</sequence>
<evidence type="ECO:0000313" key="11">
    <source>
        <dbReference type="EMBL" id="RRD50443.1"/>
    </source>
</evidence>
<evidence type="ECO:0000256" key="8">
    <source>
        <dbReference type="ARBA" id="ARBA00023214"/>
    </source>
</evidence>
<keyword evidence="4 10" id="KW-1133">Transmembrane helix</keyword>
<protein>
    <submittedName>
        <fullName evidence="11">H(+)/Cl(-) exchange transporter ClcA</fullName>
    </submittedName>
</protein>
<gene>
    <name evidence="11" type="primary">clcA</name>
    <name evidence="11" type="ORF">EII35_04645</name>
</gene>
<keyword evidence="5" id="KW-0406">Ion transport</keyword>
<feature type="transmembrane region" description="Helical" evidence="10">
    <location>
        <begin position="175"/>
        <end position="198"/>
    </location>
</feature>
<name>A0A3P1X157_9ACTN</name>
<feature type="transmembrane region" description="Helical" evidence="10">
    <location>
        <begin position="314"/>
        <end position="335"/>
    </location>
</feature>
<feature type="transmembrane region" description="Helical" evidence="10">
    <location>
        <begin position="281"/>
        <end position="302"/>
    </location>
</feature>
<dbReference type="CDD" id="cd01031">
    <property type="entry name" value="EriC"/>
    <property type="match status" value="1"/>
</dbReference>
<keyword evidence="2" id="KW-0813">Transport</keyword>
<dbReference type="OrthoDB" id="9767361at2"/>
<feature type="transmembrane region" description="Helical" evidence="10">
    <location>
        <begin position="73"/>
        <end position="96"/>
    </location>
</feature>
<comment type="caution">
    <text evidence="11">The sequence shown here is derived from an EMBL/GenBank/DDBJ whole genome shotgun (WGS) entry which is preliminary data.</text>
</comment>
<dbReference type="InterPro" id="IPR001807">
    <property type="entry name" value="ClC"/>
</dbReference>
<evidence type="ECO:0000256" key="10">
    <source>
        <dbReference type="SAM" id="Phobius"/>
    </source>
</evidence>
<proteinExistence type="predicted"/>
<comment type="subcellular location">
    <subcellularLocation>
        <location evidence="1">Membrane</location>
        <topology evidence="1">Multi-pass membrane protein</topology>
    </subcellularLocation>
</comment>
<evidence type="ECO:0000256" key="5">
    <source>
        <dbReference type="ARBA" id="ARBA00023065"/>
    </source>
</evidence>
<dbReference type="AlphaFoldDB" id="A0A3P1X157"/>
<accession>A0A3P1X157</accession>
<organism evidence="11 12">
    <name type="scientific">Arachnia propionica</name>
    <dbReference type="NCBI Taxonomy" id="1750"/>
    <lineage>
        <taxon>Bacteria</taxon>
        <taxon>Bacillati</taxon>
        <taxon>Actinomycetota</taxon>
        <taxon>Actinomycetes</taxon>
        <taxon>Propionibacteriales</taxon>
        <taxon>Propionibacteriaceae</taxon>
        <taxon>Arachnia</taxon>
    </lineage>
</organism>
<dbReference type="RefSeq" id="WP_125227301.1">
    <property type="nucleotide sequence ID" value="NZ_RQYT01000006.1"/>
</dbReference>
<dbReference type="InterPro" id="IPR050368">
    <property type="entry name" value="ClC-type_chloride_channel"/>
</dbReference>
<dbReference type="InterPro" id="IPR014743">
    <property type="entry name" value="Cl-channel_core"/>
</dbReference>
<dbReference type="GO" id="GO:0034707">
    <property type="term" value="C:chloride channel complex"/>
    <property type="evidence" value="ECO:0007669"/>
    <property type="project" value="UniProtKB-KW"/>
</dbReference>
<evidence type="ECO:0000256" key="1">
    <source>
        <dbReference type="ARBA" id="ARBA00004141"/>
    </source>
</evidence>
<dbReference type="SUPFAM" id="SSF81340">
    <property type="entry name" value="Clc chloride channel"/>
    <property type="match status" value="1"/>
</dbReference>
<dbReference type="PRINTS" id="PR00762">
    <property type="entry name" value="CLCHANNEL"/>
</dbReference>
<evidence type="ECO:0000256" key="7">
    <source>
        <dbReference type="ARBA" id="ARBA00023173"/>
    </source>
</evidence>
<feature type="transmembrane region" description="Helical" evidence="10">
    <location>
        <begin position="379"/>
        <end position="404"/>
    </location>
</feature>
<keyword evidence="3 10" id="KW-0812">Transmembrane</keyword>
<evidence type="ECO:0000256" key="4">
    <source>
        <dbReference type="ARBA" id="ARBA00022989"/>
    </source>
</evidence>
<dbReference type="Proteomes" id="UP000280935">
    <property type="component" value="Unassembled WGS sequence"/>
</dbReference>
<dbReference type="GO" id="GO:0005254">
    <property type="term" value="F:chloride channel activity"/>
    <property type="evidence" value="ECO:0007669"/>
    <property type="project" value="UniProtKB-KW"/>
</dbReference>
<feature type="transmembrane region" description="Helical" evidence="10">
    <location>
        <begin position="32"/>
        <end position="52"/>
    </location>
</feature>
<keyword evidence="7" id="KW-0869">Chloride channel</keyword>
<dbReference type="EMBL" id="RQYT01000006">
    <property type="protein sequence ID" value="RRD50443.1"/>
    <property type="molecule type" value="Genomic_DNA"/>
</dbReference>
<keyword evidence="8" id="KW-0868">Chloride</keyword>
<evidence type="ECO:0000256" key="2">
    <source>
        <dbReference type="ARBA" id="ARBA00022448"/>
    </source>
</evidence>
<dbReference type="PANTHER" id="PTHR43427">
    <property type="entry name" value="CHLORIDE CHANNEL PROTEIN CLC-E"/>
    <property type="match status" value="1"/>
</dbReference>
<dbReference type="PANTHER" id="PTHR43427:SF6">
    <property type="entry name" value="CHLORIDE CHANNEL PROTEIN CLC-E"/>
    <property type="match status" value="1"/>
</dbReference>
<evidence type="ECO:0000256" key="9">
    <source>
        <dbReference type="ARBA" id="ARBA00023303"/>
    </source>
</evidence>